<dbReference type="AlphaFoldDB" id="A0A1I6K3S0"/>
<dbReference type="EMBL" id="FOZG01000001">
    <property type="protein sequence ID" value="SFR85869.1"/>
    <property type="molecule type" value="Genomic_DNA"/>
</dbReference>
<gene>
    <name evidence="1" type="ORF">SAMN05192580_1297</name>
</gene>
<evidence type="ECO:0008006" key="3">
    <source>
        <dbReference type="Google" id="ProtNLM"/>
    </source>
</evidence>
<dbReference type="STRING" id="1166337.SAMN05192580_1297"/>
<dbReference type="RefSeq" id="WP_093312463.1">
    <property type="nucleotide sequence ID" value="NZ_FOZG01000001.1"/>
</dbReference>
<dbReference type="Proteomes" id="UP000198824">
    <property type="component" value="Unassembled WGS sequence"/>
</dbReference>
<sequence length="140" mass="14942">MMRAWENMAAAWTGSVSLAETMAASGEVIAARTLKIGRALADPLNGDWRELNRMMPEKLVAMGEAQAAMALDLARLHADSLRVWATICGMAAAGRPPTLRQAGALLSRMAAGQARAAHIGERALAPARRRVTANARRLRG</sequence>
<proteinExistence type="predicted"/>
<evidence type="ECO:0000313" key="2">
    <source>
        <dbReference type="Proteomes" id="UP000198824"/>
    </source>
</evidence>
<dbReference type="OrthoDB" id="7190810at2"/>
<evidence type="ECO:0000313" key="1">
    <source>
        <dbReference type="EMBL" id="SFR85869.1"/>
    </source>
</evidence>
<reference evidence="1 2" key="1">
    <citation type="submission" date="2016-10" db="EMBL/GenBank/DDBJ databases">
        <authorList>
            <person name="de Groot N.N."/>
        </authorList>
    </citation>
    <scope>NUCLEOTIDE SEQUENCE [LARGE SCALE GENOMIC DNA]</scope>
    <source>
        <strain evidence="1 2">S5-249</strain>
    </source>
</reference>
<keyword evidence="2" id="KW-1185">Reference proteome</keyword>
<name>A0A1I6K3S0_9SPHN</name>
<organism evidence="1 2">
    <name type="scientific">Sphingomonas jatrophae</name>
    <dbReference type="NCBI Taxonomy" id="1166337"/>
    <lineage>
        <taxon>Bacteria</taxon>
        <taxon>Pseudomonadati</taxon>
        <taxon>Pseudomonadota</taxon>
        <taxon>Alphaproteobacteria</taxon>
        <taxon>Sphingomonadales</taxon>
        <taxon>Sphingomonadaceae</taxon>
        <taxon>Sphingomonas</taxon>
    </lineage>
</organism>
<accession>A0A1I6K3S0</accession>
<protein>
    <recommendedName>
        <fullName evidence="3">Phasin protein</fullName>
    </recommendedName>
</protein>